<dbReference type="SFLD" id="SFLDG01384">
    <property type="entry name" value="thioether_bond_formation_requi"/>
    <property type="match status" value="1"/>
</dbReference>
<dbReference type="SFLD" id="SFLDG01386">
    <property type="entry name" value="main_SPASM_domain-containing"/>
    <property type="match status" value="1"/>
</dbReference>
<dbReference type="InterPro" id="IPR058240">
    <property type="entry name" value="rSAM_sf"/>
</dbReference>
<evidence type="ECO:0000256" key="7">
    <source>
        <dbReference type="ARBA" id="ARBA00023601"/>
    </source>
</evidence>
<protein>
    <submittedName>
        <fullName evidence="9">Cys-rich peptide radical SAM maturase CcpM</fullName>
    </submittedName>
</protein>
<keyword evidence="2" id="KW-0004">4Fe-4S</keyword>
<reference evidence="9" key="1">
    <citation type="submission" date="2021-04" db="EMBL/GenBank/DDBJ databases">
        <title>Complete genome sequence of the type strain Clostridium beijerinckii NRRL B-598.</title>
        <authorList>
            <person name="Sedlar K."/>
            <person name="Branska B."/>
            <person name="Bezdicek M."/>
            <person name="Nykrynova M."/>
            <person name="Lengerova M."/>
            <person name="Skutkova H."/>
            <person name="Patakova P."/>
        </authorList>
    </citation>
    <scope>NUCLEOTIDE SEQUENCE</scope>
    <source>
        <strain evidence="9">DSM 791</strain>
    </source>
</reference>
<dbReference type="Gene3D" id="3.20.20.70">
    <property type="entry name" value="Aldolase class I"/>
    <property type="match status" value="1"/>
</dbReference>
<keyword evidence="6" id="KW-0411">Iron-sulfur</keyword>
<dbReference type="SUPFAM" id="SSF102114">
    <property type="entry name" value="Radical SAM enzymes"/>
    <property type="match status" value="1"/>
</dbReference>
<dbReference type="EMBL" id="CP073653">
    <property type="protein sequence ID" value="QUN35571.1"/>
    <property type="molecule type" value="Genomic_DNA"/>
</dbReference>
<accession>A0AB74VGP6</accession>
<keyword evidence="10" id="KW-1185">Reference proteome</keyword>
<dbReference type="PANTHER" id="PTHR43273">
    <property type="entry name" value="ANAEROBIC SULFATASE-MATURATING ENZYME HOMOLOG ASLB-RELATED"/>
    <property type="match status" value="1"/>
</dbReference>
<evidence type="ECO:0000256" key="1">
    <source>
        <dbReference type="ARBA" id="ARBA00001966"/>
    </source>
</evidence>
<organism evidence="9 10">
    <name type="scientific">Clostridium beijerinckii</name>
    <name type="common">Clostridium MP</name>
    <dbReference type="NCBI Taxonomy" id="1520"/>
    <lineage>
        <taxon>Bacteria</taxon>
        <taxon>Bacillati</taxon>
        <taxon>Bacillota</taxon>
        <taxon>Clostridia</taxon>
        <taxon>Eubacteriales</taxon>
        <taxon>Clostridiaceae</taxon>
        <taxon>Clostridium</taxon>
    </lineage>
</organism>
<feature type="domain" description="Radical SAM core" evidence="8">
    <location>
        <begin position="82"/>
        <end position="319"/>
    </location>
</feature>
<dbReference type="Proteomes" id="UP000679373">
    <property type="component" value="Chromosome"/>
</dbReference>
<evidence type="ECO:0000256" key="2">
    <source>
        <dbReference type="ARBA" id="ARBA00022485"/>
    </source>
</evidence>
<dbReference type="AlphaFoldDB" id="A0AB74VGP6"/>
<name>A0AB74VGP6_CLOBE</name>
<evidence type="ECO:0000256" key="4">
    <source>
        <dbReference type="ARBA" id="ARBA00022723"/>
    </source>
</evidence>
<dbReference type="GeneID" id="66343175"/>
<evidence type="ECO:0000313" key="10">
    <source>
        <dbReference type="Proteomes" id="UP000679373"/>
    </source>
</evidence>
<dbReference type="PANTHER" id="PTHR43273:SF3">
    <property type="entry name" value="ANAEROBIC SULFATASE-MATURATING ENZYME HOMOLOG ASLB-RELATED"/>
    <property type="match status" value="1"/>
</dbReference>
<sequence>MNSKPLIKLFRTNDKYYMYDTNKNTILNISNKQYNSLENYMKDDIDHYIDSEEINEFYKEGFLSSNRVKDIESPYNGVLPSYLDSNVGMIILQVTQQCNFRCEYCVYSGNYLNRTHSSKKMDISMAFKGIDFLINHSRNLSKIDVSFYGGEPLLEFDFIKQCIDYAEKKAEGKKVTFYMTTNGSLLTDEVVEFLYKHDVMLTISLDGPKEIHDKHRKFAFNNCGTFDKVIKNVMNIEKKFPQYINNILFNVVIDTQNDFSCIDKFFLDYESIKDIDMISGVISGNNIKSIIEMNEDYYLKVEYELFRIFYYLLRKHNTKNCSRIVIERYSQILKLSEELMPQKMLSEKAHPSGPCIPGAQRLFMNVDGFFYPCERVSETSELMQIGHIDTGFDIKKVTSIFNIGKLNEDDCKNCWAIRLCGVCAGALDMDTDEKEFSKKKREECCKNVKASLEEKFKNYCFLKEFGHSFDKNEEMTVFND</sequence>
<dbReference type="InterPro" id="IPR024001">
    <property type="entry name" value="Cys-rich_pep_rSAM_mat_CcpM"/>
</dbReference>
<dbReference type="InterPro" id="IPR000385">
    <property type="entry name" value="MoaA_NifB_PqqE_Fe-S-bd_CS"/>
</dbReference>
<evidence type="ECO:0000256" key="5">
    <source>
        <dbReference type="ARBA" id="ARBA00023004"/>
    </source>
</evidence>
<keyword evidence="5" id="KW-0408">Iron</keyword>
<dbReference type="GO" id="GO:0016491">
    <property type="term" value="F:oxidoreductase activity"/>
    <property type="evidence" value="ECO:0007669"/>
    <property type="project" value="InterPro"/>
</dbReference>
<dbReference type="CDD" id="cd01335">
    <property type="entry name" value="Radical_SAM"/>
    <property type="match status" value="1"/>
</dbReference>
<dbReference type="SFLD" id="SFLDG01067">
    <property type="entry name" value="SPASM/twitch_domain_containing"/>
    <property type="match status" value="1"/>
</dbReference>
<evidence type="ECO:0000313" key="9">
    <source>
        <dbReference type="EMBL" id="QUN35571.1"/>
    </source>
</evidence>
<evidence type="ECO:0000256" key="6">
    <source>
        <dbReference type="ARBA" id="ARBA00023014"/>
    </source>
</evidence>
<dbReference type="NCBIfam" id="TIGR04068">
    <property type="entry name" value="rSAM_ocin_clost"/>
    <property type="match status" value="1"/>
</dbReference>
<dbReference type="GO" id="GO:0046872">
    <property type="term" value="F:metal ion binding"/>
    <property type="evidence" value="ECO:0007669"/>
    <property type="project" value="UniProtKB-KW"/>
</dbReference>
<dbReference type="InterPro" id="IPR013785">
    <property type="entry name" value="Aldolase_TIM"/>
</dbReference>
<keyword evidence="4" id="KW-0479">Metal-binding</keyword>
<dbReference type="PROSITE" id="PS01305">
    <property type="entry name" value="MOAA_NIFB_PQQE"/>
    <property type="match status" value="1"/>
</dbReference>
<gene>
    <name evidence="9" type="primary">ccpM</name>
    <name evidence="9" type="ORF">KEC93_01590</name>
</gene>
<dbReference type="Pfam" id="PF04055">
    <property type="entry name" value="Radical_SAM"/>
    <property type="match status" value="1"/>
</dbReference>
<comment type="cofactor">
    <cofactor evidence="1">
        <name>[4Fe-4S] cluster</name>
        <dbReference type="ChEBI" id="CHEBI:49883"/>
    </cofactor>
</comment>
<dbReference type="GO" id="GO:0051539">
    <property type="term" value="F:4 iron, 4 sulfur cluster binding"/>
    <property type="evidence" value="ECO:0007669"/>
    <property type="project" value="UniProtKB-KW"/>
</dbReference>
<dbReference type="PROSITE" id="PS51918">
    <property type="entry name" value="RADICAL_SAM"/>
    <property type="match status" value="1"/>
</dbReference>
<evidence type="ECO:0000259" key="8">
    <source>
        <dbReference type="PROSITE" id="PS51918"/>
    </source>
</evidence>
<comment type="similarity">
    <text evidence="7">Belongs to the radical SAM superfamily. Anaerobic sulfatase-maturating enzyme family.</text>
</comment>
<dbReference type="RefSeq" id="WP_077869933.1">
    <property type="nucleotide sequence ID" value="NZ_BKAK01000032.1"/>
</dbReference>
<proteinExistence type="inferred from homology"/>
<dbReference type="InterPro" id="IPR023867">
    <property type="entry name" value="Sulphatase_maturase_rSAM"/>
</dbReference>
<keyword evidence="3" id="KW-0949">S-adenosyl-L-methionine</keyword>
<dbReference type="InterPro" id="IPR007197">
    <property type="entry name" value="rSAM"/>
</dbReference>
<dbReference type="SFLD" id="SFLDS00029">
    <property type="entry name" value="Radical_SAM"/>
    <property type="match status" value="1"/>
</dbReference>
<evidence type="ECO:0000256" key="3">
    <source>
        <dbReference type="ARBA" id="ARBA00022691"/>
    </source>
</evidence>